<evidence type="ECO:0000256" key="1">
    <source>
        <dbReference type="SAM" id="MobiDB-lite"/>
    </source>
</evidence>
<dbReference type="AlphaFoldDB" id="E3T6Z7"/>
<accession>E3T6Z7</accession>
<dbReference type="InterPro" id="IPR025241">
    <property type="entry name" value="DUF4190"/>
</dbReference>
<proteinExistence type="predicted"/>
<organism evidence="4">
    <name type="scientific">uncultured bacterium 164</name>
    <dbReference type="NCBI Taxonomy" id="698382"/>
    <lineage>
        <taxon>Bacteria</taxon>
        <taxon>environmental samples</taxon>
    </lineage>
</organism>
<dbReference type="Pfam" id="PF13828">
    <property type="entry name" value="DUF4190"/>
    <property type="match status" value="1"/>
</dbReference>
<evidence type="ECO:0000313" key="4">
    <source>
        <dbReference type="EMBL" id="ADC36091.1"/>
    </source>
</evidence>
<reference evidence="4" key="2">
    <citation type="journal article" date="2010" name="Appl. Environ. Microbiol.">
        <title>Comparative analysis of acidobacterial genomic fragments from terrestrial and aquatic metagenomic libraries, with emphasis on acidobacteria subdivision 6.</title>
        <authorList>
            <person name="Kielak A.M."/>
            <person name="van Veen J.A."/>
            <person name="Kowalchuk G.A."/>
        </authorList>
    </citation>
    <scope>NUCLEOTIDE SEQUENCE</scope>
</reference>
<keyword evidence="2" id="KW-0812">Transmembrane</keyword>
<feature type="compositionally biased region" description="Pro residues" evidence="1">
    <location>
        <begin position="118"/>
        <end position="133"/>
    </location>
</feature>
<dbReference type="EMBL" id="GU260711">
    <property type="protein sequence ID" value="ADC36091.1"/>
    <property type="molecule type" value="Genomic_DNA"/>
</dbReference>
<evidence type="ECO:0000256" key="2">
    <source>
        <dbReference type="SAM" id="Phobius"/>
    </source>
</evidence>
<sequence>MKKCPTCEKTFDDSMKFCQVDGTLLVDDAPAFDPYATMVGHPRDVAAPEERPKPPAFEPEAEEPAPIAPPDNILDLPEADPLKTMYVSESELKEAMGGTDSPAEPPVPEPPVFAVPDVAPPPSPFSAPPPAPDEPIGAPAFEEASPAMSSSSFEPASPVAEWTPPPAPETAWQNKEIGANTPFQPPATGSINQTLPIVSLILGIISICCYISPLTGLIALVTGFLGMKNANNDPQHYGGKGLAIAGMIMGGLFFLIGTAYYIVVILMYAGIIAGSVLQGY</sequence>
<feature type="region of interest" description="Disordered" evidence="1">
    <location>
        <begin position="43"/>
        <end position="77"/>
    </location>
</feature>
<feature type="transmembrane region" description="Helical" evidence="2">
    <location>
        <begin position="200"/>
        <end position="225"/>
    </location>
</feature>
<reference evidence="4" key="1">
    <citation type="submission" date="2009-12" db="EMBL/GenBank/DDBJ databases">
        <authorList>
            <person name="Kielak A."/>
            <person name="van Veen J.A."/>
            <person name="Kowalchuk G.A."/>
        </authorList>
    </citation>
    <scope>NUCLEOTIDE SEQUENCE</scope>
</reference>
<protein>
    <recommendedName>
        <fullName evidence="3">DUF4190 domain-containing protein</fullName>
    </recommendedName>
</protein>
<keyword evidence="2" id="KW-1133">Transmembrane helix</keyword>
<feature type="transmembrane region" description="Helical" evidence="2">
    <location>
        <begin position="237"/>
        <end position="254"/>
    </location>
</feature>
<keyword evidence="2" id="KW-0472">Membrane</keyword>
<feature type="domain" description="DUF4190" evidence="3">
    <location>
        <begin position="197"/>
        <end position="257"/>
    </location>
</feature>
<name>E3T6Z7_9BACT</name>
<feature type="region of interest" description="Disordered" evidence="1">
    <location>
        <begin position="118"/>
        <end position="172"/>
    </location>
</feature>
<feature type="compositionally biased region" description="Basic and acidic residues" evidence="1">
    <location>
        <begin position="43"/>
        <end position="53"/>
    </location>
</feature>
<evidence type="ECO:0000259" key="3">
    <source>
        <dbReference type="Pfam" id="PF13828"/>
    </source>
</evidence>